<reference evidence="2 3" key="1">
    <citation type="submission" date="2015-12" db="EMBL/GenBank/DDBJ databases">
        <title>Bacillus cereus Group isolate.</title>
        <authorList>
            <person name="Kovac J."/>
        </authorList>
    </citation>
    <scope>NUCLEOTIDE SEQUENCE [LARGE SCALE GENOMIC DNA]</scope>
    <source>
        <strain evidence="2 3">FSL K6-0073</strain>
    </source>
</reference>
<dbReference type="AlphaFoldDB" id="A0A9X0MK32"/>
<dbReference type="SMART" id="SM00731">
    <property type="entry name" value="SprT"/>
    <property type="match status" value="1"/>
</dbReference>
<dbReference type="Pfam" id="PF10263">
    <property type="entry name" value="SprT-like"/>
    <property type="match status" value="1"/>
</dbReference>
<protein>
    <submittedName>
        <fullName evidence="2">Peptidase</fullName>
    </submittedName>
</protein>
<feature type="domain" description="SprT-like" evidence="1">
    <location>
        <begin position="6"/>
        <end position="156"/>
    </location>
</feature>
<accession>A0A9X0MK32</accession>
<sequence length="162" mass="18999">MKFSVEELTEIAKDFLQKEYGLPLTVNIEISSKMTTTFGTFYIKSVKERIPKVIRLSKNFVTYQEKDVIIDVLKHELVHFACFMQGKPYKDKDAYFKQELERVGSARTGTYTFKGERKRKMYSYECKKCGETIQARIKGYEKKYIHRNCHGEFKFTGEVIGA</sequence>
<evidence type="ECO:0000313" key="2">
    <source>
        <dbReference type="EMBL" id="KXY51135.1"/>
    </source>
</evidence>
<organism evidence="2 3">
    <name type="scientific">Bacillus cereus</name>
    <dbReference type="NCBI Taxonomy" id="1396"/>
    <lineage>
        <taxon>Bacteria</taxon>
        <taxon>Bacillati</taxon>
        <taxon>Bacillota</taxon>
        <taxon>Bacilli</taxon>
        <taxon>Bacillales</taxon>
        <taxon>Bacillaceae</taxon>
        <taxon>Bacillus</taxon>
        <taxon>Bacillus cereus group</taxon>
    </lineage>
</organism>
<evidence type="ECO:0000259" key="1">
    <source>
        <dbReference type="SMART" id="SM00731"/>
    </source>
</evidence>
<dbReference type="InterPro" id="IPR006640">
    <property type="entry name" value="SprT-like_domain"/>
</dbReference>
<dbReference type="GO" id="GO:0006950">
    <property type="term" value="P:response to stress"/>
    <property type="evidence" value="ECO:0007669"/>
    <property type="project" value="UniProtKB-ARBA"/>
</dbReference>
<dbReference type="RefSeq" id="WP_061662473.1">
    <property type="nucleotide sequence ID" value="NZ_LOMO01000001.1"/>
</dbReference>
<evidence type="ECO:0000313" key="3">
    <source>
        <dbReference type="Proteomes" id="UP000075476"/>
    </source>
</evidence>
<proteinExistence type="predicted"/>
<name>A0A9X0MK32_BACCE</name>
<dbReference type="Proteomes" id="UP000075476">
    <property type="component" value="Unassembled WGS sequence"/>
</dbReference>
<comment type="caution">
    <text evidence="2">The sequence shown here is derived from an EMBL/GenBank/DDBJ whole genome shotgun (WGS) entry which is preliminary data.</text>
</comment>
<dbReference type="EMBL" id="LOMO01000001">
    <property type="protein sequence ID" value="KXY51135.1"/>
    <property type="molecule type" value="Genomic_DNA"/>
</dbReference>
<gene>
    <name evidence="2" type="ORF">AT268_32055</name>
</gene>